<name>A0A6J4I837_9BACT</name>
<keyword evidence="1" id="KW-0808">Transferase</keyword>
<evidence type="ECO:0000313" key="3">
    <source>
        <dbReference type="EMBL" id="CAA9242850.1"/>
    </source>
</evidence>
<feature type="region of interest" description="Disordered" evidence="2">
    <location>
        <begin position="424"/>
        <end position="461"/>
    </location>
</feature>
<dbReference type="SUPFAM" id="SSF53448">
    <property type="entry name" value="Nucleotide-diphospho-sugar transferases"/>
    <property type="match status" value="1"/>
</dbReference>
<accession>A0A6J4I837</accession>
<reference evidence="3" key="1">
    <citation type="submission" date="2020-02" db="EMBL/GenBank/DDBJ databases">
        <authorList>
            <person name="Meier V. D."/>
        </authorList>
    </citation>
    <scope>NUCLEOTIDE SEQUENCE</scope>
    <source>
        <strain evidence="3">AVDCRST_MAG42</strain>
    </source>
</reference>
<dbReference type="AlphaFoldDB" id="A0A6J4I837"/>
<dbReference type="PANTHER" id="PTHR46401:SF2">
    <property type="entry name" value="GLYCOSYLTRANSFERASE WBBK-RELATED"/>
    <property type="match status" value="1"/>
</dbReference>
<dbReference type="Gene3D" id="3.90.550.10">
    <property type="entry name" value="Spore Coat Polysaccharide Biosynthesis Protein SpsA, Chain A"/>
    <property type="match status" value="1"/>
</dbReference>
<dbReference type="Gene3D" id="3.40.50.2000">
    <property type="entry name" value="Glycogen Phosphorylase B"/>
    <property type="match status" value="1"/>
</dbReference>
<dbReference type="GO" id="GO:0009103">
    <property type="term" value="P:lipopolysaccharide biosynthetic process"/>
    <property type="evidence" value="ECO:0007669"/>
    <property type="project" value="TreeGrafter"/>
</dbReference>
<evidence type="ECO:0000256" key="1">
    <source>
        <dbReference type="ARBA" id="ARBA00022679"/>
    </source>
</evidence>
<dbReference type="Pfam" id="PF13692">
    <property type="entry name" value="Glyco_trans_1_4"/>
    <property type="match status" value="1"/>
</dbReference>
<dbReference type="InterPro" id="IPR029044">
    <property type="entry name" value="Nucleotide-diphossugar_trans"/>
</dbReference>
<sequence>MQACTIVASNYLAQARVLAQSFLQHHPGARFAILLVDDTAGEHQPPDRVELLRLTDIGLEPAEEYRMPVIYDVTELSTAVKPWLLRHMQQTGTPEVIYFDPDIQIFTRLDDITDLARQHSIVLAPHVTEPIPRDGLRPTETDILGAGMYNLGFIAIGAGSEAFLDWWAVRLKREAVIDPPRMRFTDQRWIDFVPGLFRSHILRDRGCDVAYWNLHTRRLSWTGSRYEVDGEPLRFFHFSGYHPEAPDVLSKFMEDKPRIVLSENPALAKIFGEYGEKLMAAGFGEASTTPYGYASFAGTVKIDACMRRIYREALARFEDGETAEPPSPFAPDGAEAFLDWLNKPVRAQHPIITRYMLGLHECQRDLQTDFPDPLGPDAVAFHEWFIDEVQRGEGPHPLLRPPDAVAIEPLRERDAALRSAQDRLAADNSVPLADSNPEAAAGGTGPELVTPESAPDSEEDAASPIIVAPVEPTAEIEADAFMPPLVAVADSGPELDDAATISSPSPGPPPRIPDARWRSMRIAFVVQRCGSEVNGGAELHCLQVAQRLSSHVTTEVLTTCALDYTTWENFYPAGVESNGGTLIRRFPVDEPRNRDAFNRLSAELHERQACTSLEEQEEWMRAQGPMSSALLRYIGSEKENYDAFVFFGYLYATTYFGLPLVQEKAYLAPLAHDEWPIYFAMWERIFAMPRQLIYNTAVEREFVERRFPALSLTGTVAAVGIEAPSDVDREAFAIRHGLRGPFLLYVGRIDEAKGCQTLFDYFTRARAEELIQHKLVLIGREAMPVPVHDDIIYLGFVSERERWEAMAACDWLVVPSPHESLSLVLLEAWSMGRPALVNGECDVLTQQCRRANGGLWYDSYDDWVAVLRNVTAPQKRRLAEQGTAFVTEEYSWDRVENDYLAILSAARSNTADARV</sequence>
<evidence type="ECO:0000256" key="2">
    <source>
        <dbReference type="SAM" id="MobiDB-lite"/>
    </source>
</evidence>
<dbReference type="GO" id="GO:0016757">
    <property type="term" value="F:glycosyltransferase activity"/>
    <property type="evidence" value="ECO:0007669"/>
    <property type="project" value="TreeGrafter"/>
</dbReference>
<proteinExistence type="predicted"/>
<dbReference type="EMBL" id="CADCTA010000068">
    <property type="protein sequence ID" value="CAA9242850.1"/>
    <property type="molecule type" value="Genomic_DNA"/>
</dbReference>
<protein>
    <submittedName>
        <fullName evidence="3">Uncharacterized protein</fullName>
    </submittedName>
</protein>
<dbReference type="SUPFAM" id="SSF53756">
    <property type="entry name" value="UDP-Glycosyltransferase/glycogen phosphorylase"/>
    <property type="match status" value="1"/>
</dbReference>
<organism evidence="3">
    <name type="scientific">uncultured Chthoniobacterales bacterium</name>
    <dbReference type="NCBI Taxonomy" id="1836801"/>
    <lineage>
        <taxon>Bacteria</taxon>
        <taxon>Pseudomonadati</taxon>
        <taxon>Verrucomicrobiota</taxon>
        <taxon>Spartobacteria</taxon>
        <taxon>Chthoniobacterales</taxon>
        <taxon>environmental samples</taxon>
    </lineage>
</organism>
<dbReference type="PANTHER" id="PTHR46401">
    <property type="entry name" value="GLYCOSYLTRANSFERASE WBBK-RELATED"/>
    <property type="match status" value="1"/>
</dbReference>
<dbReference type="CDD" id="cd03801">
    <property type="entry name" value="GT4_PimA-like"/>
    <property type="match status" value="1"/>
</dbReference>
<gene>
    <name evidence="3" type="ORF">AVDCRST_MAG42-2116</name>
</gene>